<protein>
    <submittedName>
        <fullName evidence="1">Uncharacterized protein</fullName>
    </submittedName>
</protein>
<organism evidence="1 2">
    <name type="scientific">Ananas comosus</name>
    <name type="common">Pineapple</name>
    <name type="synonym">Ananas ananas</name>
    <dbReference type="NCBI Taxonomy" id="4615"/>
    <lineage>
        <taxon>Eukaryota</taxon>
        <taxon>Viridiplantae</taxon>
        <taxon>Streptophyta</taxon>
        <taxon>Embryophyta</taxon>
        <taxon>Tracheophyta</taxon>
        <taxon>Spermatophyta</taxon>
        <taxon>Magnoliopsida</taxon>
        <taxon>Liliopsida</taxon>
        <taxon>Poales</taxon>
        <taxon>Bromeliaceae</taxon>
        <taxon>Bromelioideae</taxon>
        <taxon>Ananas</taxon>
    </lineage>
</organism>
<evidence type="ECO:0000313" key="2">
    <source>
        <dbReference type="Proteomes" id="UP000092600"/>
    </source>
</evidence>
<accession>A0A199UST8</accession>
<reference evidence="1 2" key="1">
    <citation type="journal article" date="2016" name="DNA Res.">
        <title>The draft genome of MD-2 pineapple using hybrid error correction of long reads.</title>
        <authorList>
            <person name="Redwan R.M."/>
            <person name="Saidin A."/>
            <person name="Kumar S.V."/>
        </authorList>
    </citation>
    <scope>NUCLEOTIDE SEQUENCE [LARGE SCALE GENOMIC DNA]</scope>
    <source>
        <strain evidence="2">cv. MD2</strain>
        <tissue evidence="1">Leaf</tissue>
    </source>
</reference>
<name>A0A199UST8_ANACO</name>
<dbReference type="AlphaFoldDB" id="A0A199UST8"/>
<dbReference type="EMBL" id="LSRQ01005391">
    <property type="protein sequence ID" value="OAY67690.1"/>
    <property type="molecule type" value="Genomic_DNA"/>
</dbReference>
<gene>
    <name evidence="1" type="ORF">ACMD2_23007</name>
</gene>
<dbReference type="Proteomes" id="UP000092600">
    <property type="component" value="Unassembled WGS sequence"/>
</dbReference>
<evidence type="ECO:0000313" key="1">
    <source>
        <dbReference type="EMBL" id="OAY67690.1"/>
    </source>
</evidence>
<comment type="caution">
    <text evidence="1">The sequence shown here is derived from an EMBL/GenBank/DDBJ whole genome shotgun (WGS) entry which is preliminary data.</text>
</comment>
<sequence length="268" mass="29504">MKEAMLGMCSSIYYLSARGNAMCLVNEMLMLRTDKLKDSTAEDVDVVAGRELKAHPHVALSIAFAPQHLQIVNLLSHTTANCWLNSTSGMEQAQWRGINKELTIALSTSSETPFLSKDKTYSMKAASQGNVIGPLHGKPNSSSDILKSSPRILLLRYANGTMNRCPSILGRAMCIVNERLISKTTRVIVHARGIDTELRRALSTSSETRLRSKDITYSMKIASKGNTIGPRVNPNSSSDILKSSPKILLLRYAKGTMNRFPSILYTTQ</sequence>
<proteinExistence type="predicted"/>